<protein>
    <submittedName>
        <fullName evidence="1">Uncharacterized protein</fullName>
    </submittedName>
</protein>
<organism evidence="1 2">
    <name type="scientific">Avena sativa</name>
    <name type="common">Oat</name>
    <dbReference type="NCBI Taxonomy" id="4498"/>
    <lineage>
        <taxon>Eukaryota</taxon>
        <taxon>Viridiplantae</taxon>
        <taxon>Streptophyta</taxon>
        <taxon>Embryophyta</taxon>
        <taxon>Tracheophyta</taxon>
        <taxon>Spermatophyta</taxon>
        <taxon>Magnoliopsida</taxon>
        <taxon>Liliopsida</taxon>
        <taxon>Poales</taxon>
        <taxon>Poaceae</taxon>
        <taxon>BOP clade</taxon>
        <taxon>Pooideae</taxon>
        <taxon>Poodae</taxon>
        <taxon>Poeae</taxon>
        <taxon>Poeae Chloroplast Group 1 (Aveneae type)</taxon>
        <taxon>Aveninae</taxon>
        <taxon>Avena</taxon>
    </lineage>
</organism>
<reference evidence="1" key="1">
    <citation type="submission" date="2021-05" db="EMBL/GenBank/DDBJ databases">
        <authorList>
            <person name="Scholz U."/>
            <person name="Mascher M."/>
            <person name="Fiebig A."/>
        </authorList>
    </citation>
    <scope>NUCLEOTIDE SEQUENCE [LARGE SCALE GENOMIC DNA]</scope>
</reference>
<dbReference type="Proteomes" id="UP001732700">
    <property type="component" value="Chromosome 5C"/>
</dbReference>
<name>A0ACD5XY77_AVESA</name>
<evidence type="ECO:0000313" key="2">
    <source>
        <dbReference type="Proteomes" id="UP001732700"/>
    </source>
</evidence>
<dbReference type="EnsemblPlants" id="AVESA.00010b.r2.5CG0872230.1">
    <property type="protein sequence ID" value="AVESA.00010b.r2.5CG0872230.1.CDS.1"/>
    <property type="gene ID" value="AVESA.00010b.r2.5CG0872230"/>
</dbReference>
<evidence type="ECO:0000313" key="1">
    <source>
        <dbReference type="EnsemblPlants" id="AVESA.00010b.r2.5CG0872230.1.CDS.1"/>
    </source>
</evidence>
<keyword evidence="2" id="KW-1185">Reference proteome</keyword>
<proteinExistence type="predicted"/>
<reference evidence="1" key="2">
    <citation type="submission" date="2025-09" db="UniProtKB">
        <authorList>
            <consortium name="EnsemblPlants"/>
        </authorList>
    </citation>
    <scope>IDENTIFICATION</scope>
</reference>
<sequence length="457" mass="49099">MIDLSVTQLKLVPCVVFLAIICVWPTTSATLLRADLTHVDSGRGFTKRELLGRMAARSMARAASLQSSSSGCSSHAVTVPAARGTTGKLEYNSEYNIFFGIGTPKPQPVVVTLDTGSDLIWTQCVCMSCFEQPFPVLDPSASRTFHAMPCSDPLCEHGGLLVSGCNLDPDRKTCLYADSYGDKSGTFGTMGQDTFTFKASNGGAMDVAVPNLRFGCGQINHLTGRANETGIAGFGRGTLSLPSQLKVGRFSHCLTTIVEGRASPVFLGTPDDLQAHATGPIKATPFVPNPKSTHYFLSLKGITVGTTRLPFGASVFALKGDGSGGTFIDSGTAVTSFPEDVYQSLRKAFVSQLPLPTEEFDDMLCFDFDTSAKKKMPDVPKLILHLEGADWDLPRENYMVDIEDDNSTEGGLCLVLGSSGESSHKTIIGNFQQQNMHIVYDLEANKMVFVPARCDKL</sequence>
<accession>A0ACD5XY77</accession>